<comment type="caution">
    <text evidence="3">The sequence shown here is derived from an EMBL/GenBank/DDBJ whole genome shotgun (WGS) entry which is preliminary data.</text>
</comment>
<dbReference type="GO" id="GO:0003700">
    <property type="term" value="F:DNA-binding transcription factor activity"/>
    <property type="evidence" value="ECO:0007669"/>
    <property type="project" value="InterPro"/>
</dbReference>
<organism evidence="3 4">
    <name type="scientific">Marinovum algicola</name>
    <dbReference type="NCBI Taxonomy" id="42444"/>
    <lineage>
        <taxon>Bacteria</taxon>
        <taxon>Pseudomonadati</taxon>
        <taxon>Pseudomonadota</taxon>
        <taxon>Alphaproteobacteria</taxon>
        <taxon>Rhodobacterales</taxon>
        <taxon>Roseobacteraceae</taxon>
        <taxon>Marinovum</taxon>
    </lineage>
</organism>
<dbReference type="AlphaFoldDB" id="A0A975WB34"/>
<proteinExistence type="predicted"/>
<dbReference type="RefSeq" id="WP_048534868.1">
    <property type="nucleotide sequence ID" value="NZ_CATLQZ010000007.1"/>
</dbReference>
<dbReference type="SUPFAM" id="SSF46955">
    <property type="entry name" value="Putative DNA-binding domain"/>
    <property type="match status" value="1"/>
</dbReference>
<dbReference type="InterPro" id="IPR000551">
    <property type="entry name" value="MerR-type_HTH_dom"/>
</dbReference>
<evidence type="ECO:0000259" key="2">
    <source>
        <dbReference type="PROSITE" id="PS50937"/>
    </source>
</evidence>
<sequence length="136" mass="14736">MKPFTIGNAAKATGVGVETIRFYERRGLIAQPKRPEGGGARDYDADTVARLHFICKAKEMGFSLAETAELLALRDDGEAGCATVRARAIAKRREIEIKLLRLKEMCSLLDDLIAGCPGSGELSDCTILGAIETHDR</sequence>
<evidence type="ECO:0000313" key="4">
    <source>
        <dbReference type="Proteomes" id="UP000182932"/>
    </source>
</evidence>
<dbReference type="GO" id="GO:0003677">
    <property type="term" value="F:DNA binding"/>
    <property type="evidence" value="ECO:0007669"/>
    <property type="project" value="UniProtKB-KW"/>
</dbReference>
<dbReference type="EMBL" id="FNYY01000009">
    <property type="protein sequence ID" value="SEJ70027.1"/>
    <property type="molecule type" value="Genomic_DNA"/>
</dbReference>
<dbReference type="PANTHER" id="PTHR30204:SF92">
    <property type="entry name" value="HTH-TYPE TRANSCRIPTIONAL REGULATOR ZNTR"/>
    <property type="match status" value="1"/>
</dbReference>
<evidence type="ECO:0000256" key="1">
    <source>
        <dbReference type="ARBA" id="ARBA00023125"/>
    </source>
</evidence>
<name>A0A975WB34_9RHOB</name>
<dbReference type="Pfam" id="PF13411">
    <property type="entry name" value="MerR_1"/>
    <property type="match status" value="1"/>
</dbReference>
<dbReference type="Proteomes" id="UP000182932">
    <property type="component" value="Unassembled WGS sequence"/>
</dbReference>
<dbReference type="SMART" id="SM00422">
    <property type="entry name" value="HTH_MERR"/>
    <property type="match status" value="1"/>
</dbReference>
<dbReference type="InterPro" id="IPR009061">
    <property type="entry name" value="DNA-bd_dom_put_sf"/>
</dbReference>
<dbReference type="InterPro" id="IPR047057">
    <property type="entry name" value="MerR_fam"/>
</dbReference>
<feature type="domain" description="HTH merR-type" evidence="2">
    <location>
        <begin position="1"/>
        <end position="73"/>
    </location>
</feature>
<gene>
    <name evidence="3" type="ORF">SAMN04487940_10930</name>
</gene>
<keyword evidence="4" id="KW-1185">Reference proteome</keyword>
<protein>
    <submittedName>
        <fullName evidence="3">MerR family transcriptional regulator, mercuric resistance operon regulatory protein</fullName>
    </submittedName>
</protein>
<evidence type="ECO:0000313" key="3">
    <source>
        <dbReference type="EMBL" id="SEJ70027.1"/>
    </source>
</evidence>
<dbReference type="PANTHER" id="PTHR30204">
    <property type="entry name" value="REDOX-CYCLING DRUG-SENSING TRANSCRIPTIONAL ACTIVATOR SOXR"/>
    <property type="match status" value="1"/>
</dbReference>
<reference evidence="3 4" key="1">
    <citation type="submission" date="2016-10" db="EMBL/GenBank/DDBJ databases">
        <authorList>
            <person name="Varghese N."/>
            <person name="Submissions S."/>
        </authorList>
    </citation>
    <scope>NUCLEOTIDE SEQUENCE [LARGE SCALE GENOMIC DNA]</scope>
    <source>
        <strain evidence="3 4">FF3</strain>
    </source>
</reference>
<accession>A0A975WB34</accession>
<dbReference type="PROSITE" id="PS50937">
    <property type="entry name" value="HTH_MERR_2"/>
    <property type="match status" value="1"/>
</dbReference>
<dbReference type="Gene3D" id="1.10.1660.10">
    <property type="match status" value="1"/>
</dbReference>
<keyword evidence="1" id="KW-0238">DNA-binding</keyword>
<dbReference type="CDD" id="cd04770">
    <property type="entry name" value="HTH_HMRTR"/>
    <property type="match status" value="1"/>
</dbReference>
<dbReference type="PRINTS" id="PR00040">
    <property type="entry name" value="HTHMERR"/>
</dbReference>
<dbReference type="GeneID" id="80818915"/>